<dbReference type="GO" id="GO:0016787">
    <property type="term" value="F:hydrolase activity"/>
    <property type="evidence" value="ECO:0007669"/>
    <property type="project" value="UniProtKB-KW"/>
</dbReference>
<dbReference type="PANTHER" id="PTHR48098">
    <property type="entry name" value="ENTEROCHELIN ESTERASE-RELATED"/>
    <property type="match status" value="1"/>
</dbReference>
<protein>
    <submittedName>
        <fullName evidence="1">Alpha/beta hydrolase</fullName>
    </submittedName>
</protein>
<dbReference type="InterPro" id="IPR000801">
    <property type="entry name" value="Esterase-like"/>
</dbReference>
<dbReference type="AlphaFoldDB" id="A0A936ZYS8"/>
<keyword evidence="1" id="KW-0378">Hydrolase</keyword>
<dbReference type="Gene3D" id="3.40.50.1820">
    <property type="entry name" value="alpha/beta hydrolase"/>
    <property type="match status" value="1"/>
</dbReference>
<dbReference type="InterPro" id="IPR050583">
    <property type="entry name" value="Mycobacterial_A85_antigen"/>
</dbReference>
<dbReference type="EMBL" id="JAERQJ010000004">
    <property type="protein sequence ID" value="MBL0684443.1"/>
    <property type="molecule type" value="Genomic_DNA"/>
</dbReference>
<evidence type="ECO:0000313" key="2">
    <source>
        <dbReference type="Proteomes" id="UP000651057"/>
    </source>
</evidence>
<dbReference type="Proteomes" id="UP000651057">
    <property type="component" value="Unassembled WGS sequence"/>
</dbReference>
<dbReference type="PROSITE" id="PS51257">
    <property type="entry name" value="PROKAR_LIPOPROTEIN"/>
    <property type="match status" value="1"/>
</dbReference>
<reference evidence="1" key="1">
    <citation type="submission" date="2021-01" db="EMBL/GenBank/DDBJ databases">
        <authorList>
            <person name="Zhong Y.L."/>
        </authorList>
    </citation>
    <scope>NUCLEOTIDE SEQUENCE</scope>
    <source>
        <strain evidence="1">KCTC 23302</strain>
    </source>
</reference>
<dbReference type="PANTHER" id="PTHR48098:SF6">
    <property type="entry name" value="FERRI-BACILLIBACTIN ESTERASE BESA"/>
    <property type="match status" value="1"/>
</dbReference>
<dbReference type="Pfam" id="PF00756">
    <property type="entry name" value="Esterase"/>
    <property type="match status" value="1"/>
</dbReference>
<keyword evidence="2" id="KW-1185">Reference proteome</keyword>
<name>A0A936ZYS8_9FLAO</name>
<sequence>MKLLKSTILILLLASTSCKQQSKEDQASTIATTEKEVFNESKVILHKNFKSKYVDARNVEVFLPTGYDKNASQEYNVLYMHDGQNVFNPETSYTGIDWGVDEAVDSLIRLDNIEKTIVVAAWNNGSKRFPEYMPKSPSEASETIEAKKGLKEYAGVEQLYSDEYLKFLVEELKPFIENTYNVSTKREDTSIMGSSMGGLISLYAICKYPKVFGAAGCISTHWPVPILGELYIKTLPASLPDPATHKIYFDYGTETLDAQYEPYQKQVDQIMKEKGYTEGENWITKKFEGAEHNEKSWKARIHTPLEFLLKF</sequence>
<dbReference type="RefSeq" id="WP_201920623.1">
    <property type="nucleotide sequence ID" value="NZ_BAABAX010000003.1"/>
</dbReference>
<comment type="caution">
    <text evidence="1">The sequence shown here is derived from an EMBL/GenBank/DDBJ whole genome shotgun (WGS) entry which is preliminary data.</text>
</comment>
<gene>
    <name evidence="1" type="ORF">JJQ60_13020</name>
</gene>
<accession>A0A936ZYS8</accession>
<evidence type="ECO:0000313" key="1">
    <source>
        <dbReference type="EMBL" id="MBL0684443.1"/>
    </source>
</evidence>
<proteinExistence type="predicted"/>
<dbReference type="InterPro" id="IPR029058">
    <property type="entry name" value="AB_hydrolase_fold"/>
</dbReference>
<organism evidence="1 2">
    <name type="scientific">Aquimarina mytili</name>
    <dbReference type="NCBI Taxonomy" id="874423"/>
    <lineage>
        <taxon>Bacteria</taxon>
        <taxon>Pseudomonadati</taxon>
        <taxon>Bacteroidota</taxon>
        <taxon>Flavobacteriia</taxon>
        <taxon>Flavobacteriales</taxon>
        <taxon>Flavobacteriaceae</taxon>
        <taxon>Aquimarina</taxon>
    </lineage>
</organism>
<dbReference type="SUPFAM" id="SSF53474">
    <property type="entry name" value="alpha/beta-Hydrolases"/>
    <property type="match status" value="1"/>
</dbReference>